<evidence type="ECO:0000256" key="2">
    <source>
        <dbReference type="ARBA" id="ARBA00016725"/>
    </source>
</evidence>
<gene>
    <name evidence="7" type="ORF">EgrG_000835800</name>
</gene>
<dbReference type="WBParaSite" id="EgrG_000835800">
    <property type="protein sequence ID" value="EgrG_000835800"/>
    <property type="gene ID" value="EgrG_000835800"/>
</dbReference>
<evidence type="ECO:0000313" key="8">
    <source>
        <dbReference type="Proteomes" id="UP000492820"/>
    </source>
</evidence>
<evidence type="ECO:0000313" key="9">
    <source>
        <dbReference type="WBParaSite" id="EgrG_000835800"/>
    </source>
</evidence>
<dbReference type="PANTHER" id="PTHR18962:SF0">
    <property type="entry name" value="COILED-COIL DOMAIN-CONTAINING PROTEIN 39"/>
    <property type="match status" value="1"/>
</dbReference>
<feature type="coiled-coil region" evidence="5">
    <location>
        <begin position="36"/>
        <end position="105"/>
    </location>
</feature>
<comment type="similarity">
    <text evidence="1">Belongs to the CCDC39 family.</text>
</comment>
<dbReference type="GO" id="GO:0036159">
    <property type="term" value="P:inner dynein arm assembly"/>
    <property type="evidence" value="ECO:0007669"/>
    <property type="project" value="InterPro"/>
</dbReference>
<name>A0A068WC00_ECHGR</name>
<dbReference type="GO" id="GO:0060285">
    <property type="term" value="P:cilium-dependent cell motility"/>
    <property type="evidence" value="ECO:0007669"/>
    <property type="project" value="TreeGrafter"/>
</dbReference>
<evidence type="ECO:0000313" key="7">
    <source>
        <dbReference type="EMBL" id="CDS15949.1"/>
    </source>
</evidence>
<evidence type="ECO:0000256" key="3">
    <source>
        <dbReference type="ARBA" id="ARBA00023054"/>
    </source>
</evidence>
<feature type="compositionally biased region" description="Low complexity" evidence="6">
    <location>
        <begin position="693"/>
        <end position="704"/>
    </location>
</feature>
<dbReference type="AlphaFoldDB" id="A0A068WC00"/>
<protein>
    <recommendedName>
        <fullName evidence="2">Coiled-coil domain-containing protein 39</fullName>
    </recommendedName>
</protein>
<reference evidence="7 8" key="1">
    <citation type="journal article" date="2013" name="Nature">
        <title>The genomes of four tapeworm species reveal adaptations to parasitism.</title>
        <authorList>
            <person name="Tsai I.J."/>
            <person name="Zarowiecki M."/>
            <person name="Holroyd N."/>
            <person name="Garciarrubio A."/>
            <person name="Sanchez-Flores A."/>
            <person name="Brooks K.L."/>
            <person name="Tracey A."/>
            <person name="Bobes R.J."/>
            <person name="Fragoso G."/>
            <person name="Sciutto E."/>
            <person name="Aslett M."/>
            <person name="Beasley H."/>
            <person name="Bennett H.M."/>
            <person name="Cai J."/>
            <person name="Camicia F."/>
            <person name="Clark R."/>
            <person name="Cucher M."/>
            <person name="De Silva N."/>
            <person name="Day T.A."/>
            <person name="Deplazes P."/>
            <person name="Estrada K."/>
            <person name="Fernandez C."/>
            <person name="Holland P.W."/>
            <person name="Hou J."/>
            <person name="Hu S."/>
            <person name="Huckvale T."/>
            <person name="Hung S.S."/>
            <person name="Kamenetzky L."/>
            <person name="Keane J.A."/>
            <person name="Kiss F."/>
            <person name="Koziol U."/>
            <person name="Lambert O."/>
            <person name="Liu K."/>
            <person name="Luo X."/>
            <person name="Luo Y."/>
            <person name="Macchiaroli N."/>
            <person name="Nichol S."/>
            <person name="Paps J."/>
            <person name="Parkinson J."/>
            <person name="Pouchkina-Stantcheva N."/>
            <person name="Riddiford N."/>
            <person name="Rosenzvit M."/>
            <person name="Salinas G."/>
            <person name="Wasmuth J.D."/>
            <person name="Zamanian M."/>
            <person name="Zheng Y."/>
            <person name="Cai X."/>
            <person name="Soberon X."/>
            <person name="Olson P.D."/>
            <person name="Laclette J.P."/>
            <person name="Brehm K."/>
            <person name="Berriman M."/>
            <person name="Garciarrubio A."/>
            <person name="Bobes R.J."/>
            <person name="Fragoso G."/>
            <person name="Sanchez-Flores A."/>
            <person name="Estrada K."/>
            <person name="Cevallos M.A."/>
            <person name="Morett E."/>
            <person name="Gonzalez V."/>
            <person name="Portillo T."/>
            <person name="Ochoa-Leyva A."/>
            <person name="Jose M.V."/>
            <person name="Sciutto E."/>
            <person name="Landa A."/>
            <person name="Jimenez L."/>
            <person name="Valdes V."/>
            <person name="Carrero J.C."/>
            <person name="Larralde C."/>
            <person name="Morales-Montor J."/>
            <person name="Limon-Lason J."/>
            <person name="Soberon X."/>
            <person name="Laclette J.P."/>
        </authorList>
    </citation>
    <scope>NUCLEOTIDE SEQUENCE [LARGE SCALE GENOMIC DNA]</scope>
</reference>
<feature type="coiled-coil region" evidence="5">
    <location>
        <begin position="204"/>
        <end position="383"/>
    </location>
</feature>
<evidence type="ECO:0000256" key="6">
    <source>
        <dbReference type="SAM" id="MobiDB-lite"/>
    </source>
</evidence>
<evidence type="ECO:0000256" key="5">
    <source>
        <dbReference type="SAM" id="Coils"/>
    </source>
</evidence>
<feature type="region of interest" description="Disordered" evidence="6">
    <location>
        <begin position="672"/>
        <end position="704"/>
    </location>
</feature>
<dbReference type="PANTHER" id="PTHR18962">
    <property type="entry name" value="COILED-COIL DOMAIN-CONTAINING PROTEIN 39"/>
    <property type="match status" value="1"/>
</dbReference>
<feature type="coiled-coil region" evidence="5">
    <location>
        <begin position="470"/>
        <end position="536"/>
    </location>
</feature>
<accession>A0A068WC00</accession>
<proteinExistence type="inferred from homology"/>
<dbReference type="OrthoDB" id="10259720at2759"/>
<sequence length="752" mass="86824">MEKLGREARNNVGERIDVLKLWEKAVIRTQNRGREMDALLQSVEALSRRIDAKSQERNERECGLKNAVKDTSEQNTRLEKFVKQLEFLKQKHSSLQAEIKDACSQLKVLRVITERSDISTNSLRSNIKEKRTIISLLTEKLTTTLEQIGELKGKAEEICTSKVSIDQLVIEAEHHLQEEEKNAVKFGKEIKSLCRSRFNILQERKIANEERLRIENLVRNCKNELEKLNNQIHIEEEKVMHQERTIYEQDFKIIQIENRLSKLQNETLSDEIKDYQEGIQRLSTELEWLSKMQRKLLTELEILQVESKQMERAFEELLSEKGTVDLQKENDTIYVEQAENSLKRCKNEYKTILVDKTMLQLKMRRSNEKLQFYNEKVFDLEKDRLYMKNCEKERETDISIAIGMAVATLRLTNEENAKLKKEINCRRLQTSKLINRYEIESLKMAQTSEGRVENPPLKVLQEMDGLKSHGDKLDAEIKQSKKELEALQNTLSLLKESNRICESNYLEAESDLVQERNILEQSRKELKSTVHRKKERLLYTRTKVEELKLAMDAADQELIKAQFCGNQLQTNTSKLEKAINILDQRILRATRCLTKSKSAALQHIRKVRDLKETEIRADIELQLKRDLNEKLVALTMSQLRSKDQKGVEVQARVYLAAADIITGPRSSWAPLRDTTRLSGTSSTGTPCSSAAVTTIPSPTSTRSSIPQRLSLLEGRTLLGESSSCRASIKSGKTSIKGLMWLRSPNITRINAR</sequence>
<dbReference type="GO" id="GO:0005930">
    <property type="term" value="C:axoneme"/>
    <property type="evidence" value="ECO:0007669"/>
    <property type="project" value="InterPro"/>
</dbReference>
<feature type="compositionally biased region" description="Low complexity" evidence="6">
    <location>
        <begin position="676"/>
        <end position="685"/>
    </location>
</feature>
<comment type="function">
    <text evidence="4">Required for assembly of dynein regulatory complex (DRC) and inner dynein arm (IDA) complexes, which are responsible for ciliary beat regulation, thereby playing a central role in motility in cilia and flagella. Probably acts together with CCDC40 to form a molecular ruler that determines the 96 nanometer (nm) repeat length and arrangements of components in cilia and flagella. Not required for outer dynein arm complexes assembly.</text>
</comment>
<reference evidence="7" key="2">
    <citation type="submission" date="2014-06" db="EMBL/GenBank/DDBJ databases">
        <authorList>
            <person name="Aslett M."/>
        </authorList>
    </citation>
    <scope>NUCLEOTIDE SEQUENCE</scope>
</reference>
<organism evidence="7">
    <name type="scientific">Echinococcus granulosus</name>
    <name type="common">Hydatid tapeworm</name>
    <dbReference type="NCBI Taxonomy" id="6210"/>
    <lineage>
        <taxon>Eukaryota</taxon>
        <taxon>Metazoa</taxon>
        <taxon>Spiralia</taxon>
        <taxon>Lophotrochozoa</taxon>
        <taxon>Platyhelminthes</taxon>
        <taxon>Cestoda</taxon>
        <taxon>Eucestoda</taxon>
        <taxon>Cyclophyllidea</taxon>
        <taxon>Taeniidae</taxon>
        <taxon>Echinococcus</taxon>
        <taxon>Echinococcus granulosus group</taxon>
    </lineage>
</organism>
<dbReference type="EMBL" id="LK028576">
    <property type="protein sequence ID" value="CDS15949.1"/>
    <property type="molecule type" value="Genomic_DNA"/>
</dbReference>
<dbReference type="InterPro" id="IPR033290">
    <property type="entry name" value="CCDC39"/>
</dbReference>
<dbReference type="Pfam" id="PF24161">
    <property type="entry name" value="CCDC39"/>
    <property type="match status" value="1"/>
</dbReference>
<reference evidence="9" key="3">
    <citation type="submission" date="2020-10" db="UniProtKB">
        <authorList>
            <consortium name="WormBaseParasite"/>
        </authorList>
    </citation>
    <scope>IDENTIFICATION</scope>
</reference>
<evidence type="ECO:0000256" key="1">
    <source>
        <dbReference type="ARBA" id="ARBA00005805"/>
    </source>
</evidence>
<evidence type="ECO:0000256" key="4">
    <source>
        <dbReference type="ARBA" id="ARBA00045182"/>
    </source>
</evidence>
<dbReference type="Proteomes" id="UP000492820">
    <property type="component" value="Unassembled WGS sequence"/>
</dbReference>
<keyword evidence="3 5" id="KW-0175">Coiled coil</keyword>
<dbReference type="GO" id="GO:0003341">
    <property type="term" value="P:cilium movement"/>
    <property type="evidence" value="ECO:0007669"/>
    <property type="project" value="InterPro"/>
</dbReference>